<evidence type="ECO:0000256" key="9">
    <source>
        <dbReference type="ARBA" id="ARBA00023136"/>
    </source>
</evidence>
<dbReference type="InterPro" id="IPR011812">
    <property type="entry name" value="Pep_trsgly"/>
</dbReference>
<feature type="region of interest" description="Disordered" evidence="11">
    <location>
        <begin position="672"/>
        <end position="723"/>
    </location>
</feature>
<dbReference type="Gene3D" id="1.10.3810.10">
    <property type="entry name" value="Biosynthetic peptidoglycan transglycosylase-like"/>
    <property type="match status" value="1"/>
</dbReference>
<evidence type="ECO:0000256" key="10">
    <source>
        <dbReference type="ARBA" id="ARBA00023316"/>
    </source>
</evidence>
<keyword evidence="9" id="KW-0472">Membrane</keyword>
<dbReference type="InterPro" id="IPR001264">
    <property type="entry name" value="Glyco_trans_51"/>
</dbReference>
<dbReference type="EMBL" id="BAABHD010000079">
    <property type="protein sequence ID" value="GAA4465526.1"/>
    <property type="molecule type" value="Genomic_DNA"/>
</dbReference>
<sequence>MLEKRRKALKITIWTLIALFVLGSVGAGVAYSKRERLLQAGLERGIRKAKRDYNLDVRIGLAHFSNPTTVAFNDISVVPAGRDSLLRIDRAEISVRFWPLLIGNIRLADLKLENGMVQVVKRDSLTNIDFLLKRSRDTTNADKKRADLSKVAENLVDNVLSKIPDDFDVRNLDLRFIDDEHRVSLLTIAATIDDEIVNSMLKLNGSEATWHVTGRANPDERQYNLALYADGQPLELSYLQNKFNIKLQADTVRAELNESGRSGGVFRMKGSGSVRNMRVNHPAIARHDVLVERAAMDANLFVGENYVGVDSSSTVYLGEVSARPFVKYTLSPDKIYDLQLHTDMVDAQALFNAFPQGLFESLEGMKVAGKLKYDLALHLDTSQPDSVKFDSGLQQDNFRILQMGKTDFTMINRPFDHTPYENGQPVRTFRVGPENPDFTPLQDISPNMRNALLTSEDYTFFTHKGFNEKAFRVSIATNYKAKSFKRGASTVSMQLVKNVFLSRQKTMARKVEEILIVWLIENERLVSKERMYEVYLNIIEWGRNIYGIGEAARFYFAKHPSELTLGESIFLAFVVPRPKAALNHFNPDGTLRSYVRGYHRLIGKIMARRGMAQPDTNAYGFYTVQLREGLRQQVEPSDSLQIEDMMNNDEPTDGGGLLDAFRNLFRGDKKTEREETLQVESETTNQPAATDTVKTRKQLRQERREQRRREREERKRQGDGGLF</sequence>
<keyword evidence="4" id="KW-0808">Transferase</keyword>
<keyword evidence="10" id="KW-0961">Cell wall biogenesis/degradation</keyword>
<evidence type="ECO:0000259" key="12">
    <source>
        <dbReference type="Pfam" id="PF00912"/>
    </source>
</evidence>
<comment type="caution">
    <text evidence="13">The sequence shown here is derived from an EMBL/GenBank/DDBJ whole genome shotgun (WGS) entry which is preliminary data.</text>
</comment>
<keyword evidence="5" id="KW-0812">Transmembrane</keyword>
<dbReference type="PANTHER" id="PTHR30400:SF0">
    <property type="entry name" value="BIOSYNTHETIC PEPTIDOGLYCAN TRANSGLYCOSYLASE"/>
    <property type="match status" value="1"/>
</dbReference>
<feature type="compositionally biased region" description="Basic and acidic residues" evidence="11">
    <location>
        <begin position="699"/>
        <end position="723"/>
    </location>
</feature>
<dbReference type="Pfam" id="PF00912">
    <property type="entry name" value="Transgly"/>
    <property type="match status" value="1"/>
</dbReference>
<keyword evidence="3" id="KW-0328">Glycosyltransferase</keyword>
<evidence type="ECO:0000256" key="2">
    <source>
        <dbReference type="ARBA" id="ARBA00022519"/>
    </source>
</evidence>
<keyword evidence="6" id="KW-0133">Cell shape</keyword>
<feature type="domain" description="Glycosyl transferase family 51" evidence="12">
    <location>
        <begin position="423"/>
        <end position="581"/>
    </location>
</feature>
<gene>
    <name evidence="13" type="ORF">GCM10023189_46270</name>
</gene>
<dbReference type="InterPro" id="IPR023346">
    <property type="entry name" value="Lysozyme-like_dom_sf"/>
</dbReference>
<proteinExistence type="predicted"/>
<keyword evidence="8" id="KW-1133">Transmembrane helix</keyword>
<dbReference type="RefSeq" id="WP_345247493.1">
    <property type="nucleotide sequence ID" value="NZ_BAABHD010000079.1"/>
</dbReference>
<reference evidence="14" key="1">
    <citation type="journal article" date="2019" name="Int. J. Syst. Evol. Microbiol.">
        <title>The Global Catalogue of Microorganisms (GCM) 10K type strain sequencing project: providing services to taxonomists for standard genome sequencing and annotation.</title>
        <authorList>
            <consortium name="The Broad Institute Genomics Platform"/>
            <consortium name="The Broad Institute Genome Sequencing Center for Infectious Disease"/>
            <person name="Wu L."/>
            <person name="Ma J."/>
        </authorList>
    </citation>
    <scope>NUCLEOTIDE SEQUENCE [LARGE SCALE GENOMIC DNA]</scope>
    <source>
        <strain evidence="14">JCM 17927</strain>
    </source>
</reference>
<organism evidence="13 14">
    <name type="scientific">Nibrella saemangeumensis</name>
    <dbReference type="NCBI Taxonomy" id="1084526"/>
    <lineage>
        <taxon>Bacteria</taxon>
        <taxon>Pseudomonadati</taxon>
        <taxon>Bacteroidota</taxon>
        <taxon>Cytophagia</taxon>
        <taxon>Cytophagales</taxon>
        <taxon>Spirosomataceae</taxon>
        <taxon>Nibrella</taxon>
    </lineage>
</organism>
<name>A0ABP8NGS5_9BACT</name>
<keyword evidence="2" id="KW-0997">Cell inner membrane</keyword>
<evidence type="ECO:0000313" key="14">
    <source>
        <dbReference type="Proteomes" id="UP001501175"/>
    </source>
</evidence>
<evidence type="ECO:0000256" key="11">
    <source>
        <dbReference type="SAM" id="MobiDB-lite"/>
    </source>
</evidence>
<evidence type="ECO:0000256" key="6">
    <source>
        <dbReference type="ARBA" id="ARBA00022960"/>
    </source>
</evidence>
<feature type="compositionally biased region" description="Polar residues" evidence="11">
    <location>
        <begin position="678"/>
        <end position="689"/>
    </location>
</feature>
<protein>
    <submittedName>
        <fullName evidence="13">Biosynthetic peptidoglycan transglycosylase</fullName>
    </submittedName>
</protein>
<evidence type="ECO:0000256" key="3">
    <source>
        <dbReference type="ARBA" id="ARBA00022676"/>
    </source>
</evidence>
<evidence type="ECO:0000313" key="13">
    <source>
        <dbReference type="EMBL" id="GAA4465526.1"/>
    </source>
</evidence>
<keyword evidence="14" id="KW-1185">Reference proteome</keyword>
<dbReference type="PANTHER" id="PTHR30400">
    <property type="entry name" value="MONOFUNCTIONAL BIOSYNTHETIC PEPTIDOGLYCAN TRANSGLYCOSYLASE"/>
    <property type="match status" value="1"/>
</dbReference>
<evidence type="ECO:0000256" key="8">
    <source>
        <dbReference type="ARBA" id="ARBA00022989"/>
    </source>
</evidence>
<evidence type="ECO:0000256" key="7">
    <source>
        <dbReference type="ARBA" id="ARBA00022984"/>
    </source>
</evidence>
<dbReference type="SUPFAM" id="SSF53955">
    <property type="entry name" value="Lysozyme-like"/>
    <property type="match status" value="1"/>
</dbReference>
<evidence type="ECO:0000256" key="1">
    <source>
        <dbReference type="ARBA" id="ARBA00022475"/>
    </source>
</evidence>
<keyword evidence="7" id="KW-0573">Peptidoglycan synthesis</keyword>
<evidence type="ECO:0000256" key="4">
    <source>
        <dbReference type="ARBA" id="ARBA00022679"/>
    </source>
</evidence>
<dbReference type="InterPro" id="IPR036950">
    <property type="entry name" value="PBP_transglycosylase"/>
</dbReference>
<accession>A0ABP8NGS5</accession>
<evidence type="ECO:0000256" key="5">
    <source>
        <dbReference type="ARBA" id="ARBA00022692"/>
    </source>
</evidence>
<keyword evidence="1" id="KW-1003">Cell membrane</keyword>
<dbReference type="Proteomes" id="UP001501175">
    <property type="component" value="Unassembled WGS sequence"/>
</dbReference>